<evidence type="ECO:0000313" key="2">
    <source>
        <dbReference type="Proteomes" id="UP000825799"/>
    </source>
</evidence>
<name>A0ABX8WK56_9HYPH</name>
<keyword evidence="2" id="KW-1185">Reference proteome</keyword>
<sequence length="115" mass="12545">MTNAKNAPSGATESLALEKAAADLITIHRDALQCAIELLEEGMRQQFGWQTKETAPMTLAKLLFRASRRPDVEYPGLGDIIDAYDMMTTIAATPAVNDSSPEGIARLRLASRRAR</sequence>
<dbReference type="RefSeq" id="WP_220306864.1">
    <property type="nucleotide sequence ID" value="NZ_CP080590.1"/>
</dbReference>
<gene>
    <name evidence="1" type="ORF">K1X15_07565</name>
</gene>
<evidence type="ECO:0000313" key="1">
    <source>
        <dbReference type="EMBL" id="QYO78394.1"/>
    </source>
</evidence>
<reference evidence="1 2" key="1">
    <citation type="submission" date="2021-08" db="EMBL/GenBank/DDBJ databases">
        <title>Devosia salina sp. nov., isolated from the South China Sea sediment.</title>
        <authorList>
            <person name="Zhou Z."/>
        </authorList>
    </citation>
    <scope>NUCLEOTIDE SEQUENCE [LARGE SCALE GENOMIC DNA]</scope>
    <source>
        <strain evidence="1 2">SCS-3</strain>
    </source>
</reference>
<proteinExistence type="predicted"/>
<protein>
    <submittedName>
        <fullName evidence="1">Uncharacterized protein</fullName>
    </submittedName>
</protein>
<accession>A0ABX8WK56</accession>
<dbReference type="Proteomes" id="UP000825799">
    <property type="component" value="Chromosome"/>
</dbReference>
<dbReference type="EMBL" id="CP080590">
    <property type="protein sequence ID" value="QYO78394.1"/>
    <property type="molecule type" value="Genomic_DNA"/>
</dbReference>
<organism evidence="1 2">
    <name type="scientific">Devosia salina</name>
    <dbReference type="NCBI Taxonomy" id="2860336"/>
    <lineage>
        <taxon>Bacteria</taxon>
        <taxon>Pseudomonadati</taxon>
        <taxon>Pseudomonadota</taxon>
        <taxon>Alphaproteobacteria</taxon>
        <taxon>Hyphomicrobiales</taxon>
        <taxon>Devosiaceae</taxon>
        <taxon>Devosia</taxon>
    </lineage>
</organism>